<feature type="non-terminal residue" evidence="1">
    <location>
        <position position="1"/>
    </location>
</feature>
<name>A0A929A0J8_LEPEC</name>
<dbReference type="InterPro" id="IPR029055">
    <property type="entry name" value="Ntn_hydrolases_N"/>
</dbReference>
<reference evidence="1" key="1">
    <citation type="submission" date="2020-10" db="EMBL/GenBank/DDBJ databases">
        <authorList>
            <person name="Castelo-Branco R."/>
            <person name="Eusebio N."/>
            <person name="Adriana R."/>
            <person name="Vieira A."/>
            <person name="Brugerolle De Fraissinette N."/>
            <person name="Rezende De Castro R."/>
            <person name="Schneider M.P."/>
            <person name="Vasconcelos V."/>
            <person name="Leao P.N."/>
        </authorList>
    </citation>
    <scope>NUCLEOTIDE SEQUENCE</scope>
    <source>
        <strain evidence="1">LEGE 11479</strain>
    </source>
</reference>
<keyword evidence="2" id="KW-1185">Reference proteome</keyword>
<dbReference type="Pfam" id="PF01019">
    <property type="entry name" value="G_glu_transpept"/>
    <property type="match status" value="1"/>
</dbReference>
<dbReference type="Proteomes" id="UP000615026">
    <property type="component" value="Unassembled WGS sequence"/>
</dbReference>
<evidence type="ECO:0000313" key="2">
    <source>
        <dbReference type="Proteomes" id="UP000615026"/>
    </source>
</evidence>
<proteinExistence type="predicted"/>
<dbReference type="InterPro" id="IPR052896">
    <property type="entry name" value="GGT-like_enzyme"/>
</dbReference>
<dbReference type="SUPFAM" id="SSF56235">
    <property type="entry name" value="N-terminal nucleophile aminohydrolases (Ntn hydrolases)"/>
    <property type="match status" value="1"/>
</dbReference>
<dbReference type="InterPro" id="IPR043137">
    <property type="entry name" value="GGT_ssub_C"/>
</dbReference>
<sequence>LDADHPNAIAAAKRPFHTIIPGFLSRDGQALGPFGVMGASMQPQGHLQVVSNLVDQGLNPQAALDAPRWRFDRGNRVFLEQTVPRHVALGLGDLGHDVRVVAEPDTFGKGQVILRLENGVLVAGSEPRADGMVIVL</sequence>
<dbReference type="PANTHER" id="PTHR43881">
    <property type="entry name" value="GAMMA-GLUTAMYLTRANSPEPTIDASE (AFU_ORTHOLOGUE AFUA_4G13580)"/>
    <property type="match status" value="1"/>
</dbReference>
<accession>A0A929A0J8</accession>
<protein>
    <submittedName>
        <fullName evidence="1">Gamma-glutamyltransferase</fullName>
    </submittedName>
</protein>
<evidence type="ECO:0000313" key="1">
    <source>
        <dbReference type="EMBL" id="MBE9070954.1"/>
    </source>
</evidence>
<dbReference type="Gene3D" id="3.60.20.40">
    <property type="match status" value="1"/>
</dbReference>
<gene>
    <name evidence="1" type="ORF">IQ260_30410</name>
</gene>
<dbReference type="RefSeq" id="WP_193996770.1">
    <property type="nucleotide sequence ID" value="NZ_JADEXP010000605.1"/>
</dbReference>
<comment type="caution">
    <text evidence="1">The sequence shown here is derived from an EMBL/GenBank/DDBJ whole genome shotgun (WGS) entry which is preliminary data.</text>
</comment>
<dbReference type="EMBL" id="JADEXP010000605">
    <property type="protein sequence ID" value="MBE9070954.1"/>
    <property type="molecule type" value="Genomic_DNA"/>
</dbReference>
<organism evidence="1 2">
    <name type="scientific">Leptolyngbya cf. ectocarpi LEGE 11479</name>
    <dbReference type="NCBI Taxonomy" id="1828722"/>
    <lineage>
        <taxon>Bacteria</taxon>
        <taxon>Bacillati</taxon>
        <taxon>Cyanobacteriota</taxon>
        <taxon>Cyanophyceae</taxon>
        <taxon>Leptolyngbyales</taxon>
        <taxon>Leptolyngbyaceae</taxon>
        <taxon>Leptolyngbya group</taxon>
        <taxon>Leptolyngbya</taxon>
    </lineage>
</organism>
<dbReference type="PANTHER" id="PTHR43881:SF1">
    <property type="entry name" value="GAMMA-GLUTAMYLTRANSPEPTIDASE (AFU_ORTHOLOGUE AFUA_4G13580)"/>
    <property type="match status" value="1"/>
</dbReference>
<dbReference type="AlphaFoldDB" id="A0A929A0J8"/>